<protein>
    <submittedName>
        <fullName evidence="17">TonB-dependent receptor</fullName>
    </submittedName>
</protein>
<dbReference type="PROSITE" id="PS52016">
    <property type="entry name" value="TONB_DEPENDENT_REC_3"/>
    <property type="match status" value="1"/>
</dbReference>
<dbReference type="InterPro" id="IPR036942">
    <property type="entry name" value="Beta-barrel_TonB_sf"/>
</dbReference>
<dbReference type="CDD" id="cd01347">
    <property type="entry name" value="ligand_gated_channel"/>
    <property type="match status" value="1"/>
</dbReference>
<dbReference type="Gene3D" id="2.60.40.1120">
    <property type="entry name" value="Carboxypeptidase-like, regulatory domain"/>
    <property type="match status" value="1"/>
</dbReference>
<evidence type="ECO:0000259" key="16">
    <source>
        <dbReference type="Pfam" id="PF07715"/>
    </source>
</evidence>
<dbReference type="Pfam" id="PF13715">
    <property type="entry name" value="CarbopepD_reg_2"/>
    <property type="match status" value="1"/>
</dbReference>
<keyword evidence="11 12" id="KW-0998">Cell outer membrane</keyword>
<dbReference type="PANTHER" id="PTHR32552:SF89">
    <property type="entry name" value="CATECHOLATE SIDEROPHORE RECEPTOR FIU"/>
    <property type="match status" value="1"/>
</dbReference>
<dbReference type="Proteomes" id="UP001225761">
    <property type="component" value="Unassembled WGS sequence"/>
</dbReference>
<dbReference type="RefSeq" id="WP_283382849.1">
    <property type="nucleotide sequence ID" value="NZ_JASHIE010000013.1"/>
</dbReference>
<evidence type="ECO:0000256" key="10">
    <source>
        <dbReference type="ARBA" id="ARBA00023136"/>
    </source>
</evidence>
<evidence type="ECO:0000256" key="13">
    <source>
        <dbReference type="RuleBase" id="RU003357"/>
    </source>
</evidence>
<name>A0ABT6Z5Z6_9BACT</name>
<evidence type="ECO:0000256" key="2">
    <source>
        <dbReference type="ARBA" id="ARBA00022448"/>
    </source>
</evidence>
<evidence type="ECO:0000256" key="12">
    <source>
        <dbReference type="PROSITE-ProRule" id="PRU01360"/>
    </source>
</evidence>
<evidence type="ECO:0000256" key="14">
    <source>
        <dbReference type="SAM" id="SignalP"/>
    </source>
</evidence>
<comment type="caution">
    <text evidence="17">The sequence shown here is derived from an EMBL/GenBank/DDBJ whole genome shotgun (WGS) entry which is preliminary data.</text>
</comment>
<dbReference type="InterPro" id="IPR000531">
    <property type="entry name" value="Beta-barrel_TonB"/>
</dbReference>
<evidence type="ECO:0000313" key="17">
    <source>
        <dbReference type="EMBL" id="MDI9876553.1"/>
    </source>
</evidence>
<evidence type="ECO:0000256" key="8">
    <source>
        <dbReference type="ARBA" id="ARBA00023065"/>
    </source>
</evidence>
<evidence type="ECO:0000256" key="11">
    <source>
        <dbReference type="ARBA" id="ARBA00023237"/>
    </source>
</evidence>
<dbReference type="SUPFAM" id="SSF56935">
    <property type="entry name" value="Porins"/>
    <property type="match status" value="1"/>
</dbReference>
<evidence type="ECO:0000313" key="18">
    <source>
        <dbReference type="Proteomes" id="UP001225761"/>
    </source>
</evidence>
<keyword evidence="18" id="KW-1185">Reference proteome</keyword>
<keyword evidence="3 12" id="KW-1134">Transmembrane beta strand</keyword>
<dbReference type="PANTHER" id="PTHR32552">
    <property type="entry name" value="FERRICHROME IRON RECEPTOR-RELATED"/>
    <property type="match status" value="1"/>
</dbReference>
<keyword evidence="6 14" id="KW-0732">Signal</keyword>
<dbReference type="Pfam" id="PF00593">
    <property type="entry name" value="TonB_dep_Rec_b-barrel"/>
    <property type="match status" value="1"/>
</dbReference>
<evidence type="ECO:0000256" key="4">
    <source>
        <dbReference type="ARBA" id="ARBA00022496"/>
    </source>
</evidence>
<feature type="signal peptide" evidence="14">
    <location>
        <begin position="1"/>
        <end position="21"/>
    </location>
</feature>
<evidence type="ECO:0000256" key="6">
    <source>
        <dbReference type="ARBA" id="ARBA00022729"/>
    </source>
</evidence>
<gene>
    <name evidence="17" type="ORF">QM481_18575</name>
</gene>
<dbReference type="Gene3D" id="2.170.130.10">
    <property type="entry name" value="TonB-dependent receptor, plug domain"/>
    <property type="match status" value="1"/>
</dbReference>
<keyword evidence="9 13" id="KW-0798">TonB box</keyword>
<keyword evidence="10 12" id="KW-0472">Membrane</keyword>
<proteinExistence type="inferred from homology"/>
<accession>A0ABT6Z5Z6</accession>
<keyword evidence="2 12" id="KW-0813">Transport</keyword>
<evidence type="ECO:0000256" key="3">
    <source>
        <dbReference type="ARBA" id="ARBA00022452"/>
    </source>
</evidence>
<keyword evidence="8" id="KW-0406">Ion transport</keyword>
<keyword evidence="7" id="KW-0408">Iron</keyword>
<dbReference type="InterPro" id="IPR008969">
    <property type="entry name" value="CarboxyPept-like_regulatory"/>
</dbReference>
<dbReference type="Pfam" id="PF07715">
    <property type="entry name" value="Plug"/>
    <property type="match status" value="1"/>
</dbReference>
<feature type="chain" id="PRO_5046823166" evidence="14">
    <location>
        <begin position="22"/>
        <end position="782"/>
    </location>
</feature>
<dbReference type="Gene3D" id="2.40.170.20">
    <property type="entry name" value="TonB-dependent receptor, beta-barrel domain"/>
    <property type="match status" value="1"/>
</dbReference>
<dbReference type="EMBL" id="JASHIE010000013">
    <property type="protein sequence ID" value="MDI9876553.1"/>
    <property type="molecule type" value="Genomic_DNA"/>
</dbReference>
<reference evidence="17 18" key="1">
    <citation type="submission" date="2023-05" db="EMBL/GenBank/DDBJ databases">
        <title>Novel species of genus Flectobacillus isolated from stream in China.</title>
        <authorList>
            <person name="Lu H."/>
        </authorList>
    </citation>
    <scope>NUCLEOTIDE SEQUENCE [LARGE SCALE GENOMIC DNA]</scope>
    <source>
        <strain evidence="17 18">LFS242W</strain>
    </source>
</reference>
<comment type="similarity">
    <text evidence="12 13">Belongs to the TonB-dependent receptor family.</text>
</comment>
<feature type="domain" description="TonB-dependent receptor-like beta-barrel" evidence="15">
    <location>
        <begin position="292"/>
        <end position="741"/>
    </location>
</feature>
<organism evidence="17 18">
    <name type="scientific">Flectobacillus rivi</name>
    <dbReference type="NCBI Taxonomy" id="2984209"/>
    <lineage>
        <taxon>Bacteria</taxon>
        <taxon>Pseudomonadati</taxon>
        <taxon>Bacteroidota</taxon>
        <taxon>Cytophagia</taxon>
        <taxon>Cytophagales</taxon>
        <taxon>Flectobacillaceae</taxon>
        <taxon>Flectobacillus</taxon>
    </lineage>
</organism>
<comment type="subcellular location">
    <subcellularLocation>
        <location evidence="1 12">Cell outer membrane</location>
        <topology evidence="1 12">Multi-pass membrane protein</topology>
    </subcellularLocation>
</comment>
<evidence type="ECO:0000256" key="7">
    <source>
        <dbReference type="ARBA" id="ARBA00023004"/>
    </source>
</evidence>
<keyword evidence="17" id="KW-0675">Receptor</keyword>
<keyword evidence="4" id="KW-0410">Iron transport</keyword>
<dbReference type="InterPro" id="IPR012910">
    <property type="entry name" value="Plug_dom"/>
</dbReference>
<sequence>MYFLRILSVMLFSAIAFITNAQITGKVFDSVTHEPLIGANIEANGAGTVTNQQGQFSLKSSPASVTVSFVGYKKTTISTANQKTISISLEQEIHDLQQVIVTANREASLRTEAPIAISKLTPKQIEEAKPTAIYEVVNKTPGVLMVNLGNEQHSMSIRQPMTTNAYYLYMEDGVPIRPMGVFNHNSLLEMNQFTVSSIEVVKGPVSSIYGPEAVGGAVNFISQRPTAVPTARAGVQFDQWGFRRVQYGAGATIGKLGVYIGGLVSDQTNSWMASSDYTKNAQYARLEYQINPTSRLIYTLSYAKYNSQTSGSVDSVAFYNRQYVSTTDFTYRKAYSLRTRLTFEKDWAKGSQTYITVFGRDNEHGQNPSYGIRWTSGATTARGEINSSNFRSLGLITQHTQKFDFLNSKLIVGASIDYSPNDYWSYQIDLAAKLRTDGKSVEKYTITKERPDIKIADYNAKIYNTAAYLQYDFEPIQKLHVSAGLRYDNMSFDYVNNLDVDKTTGLGIGGGKTYTNVTPKLGLTYDLGNSKGVYFNYSQGFAPSGLTAIFRKRPTPAANGDLFYYNLIPATFTNTEVGGWASLFKNKVYVDASIYQMDGRNELLSIRQPDNSTDYQAAGKTEHKGIELGITYRPNKELSIRGGGTYSVHRFIEFTLSQKATDAIKDVNGMDMPSAPRWMWNTEVSYYPTWFKGLRTALEWQHVGQWYQNQINTVTYGGYDLVNFRVGYRWKGFEVFTNIMNATDALYATNATRGNASTDRTTFTPAAPRTFVMGIQYSFIGK</sequence>
<keyword evidence="5 12" id="KW-0812">Transmembrane</keyword>
<evidence type="ECO:0000256" key="9">
    <source>
        <dbReference type="ARBA" id="ARBA00023077"/>
    </source>
</evidence>
<evidence type="ECO:0000259" key="15">
    <source>
        <dbReference type="Pfam" id="PF00593"/>
    </source>
</evidence>
<dbReference type="SUPFAM" id="SSF49464">
    <property type="entry name" value="Carboxypeptidase regulatory domain-like"/>
    <property type="match status" value="1"/>
</dbReference>
<dbReference type="InterPro" id="IPR037066">
    <property type="entry name" value="Plug_dom_sf"/>
</dbReference>
<feature type="domain" description="TonB-dependent receptor plug" evidence="16">
    <location>
        <begin position="112"/>
        <end position="217"/>
    </location>
</feature>
<evidence type="ECO:0000256" key="1">
    <source>
        <dbReference type="ARBA" id="ARBA00004571"/>
    </source>
</evidence>
<dbReference type="InterPro" id="IPR039426">
    <property type="entry name" value="TonB-dep_rcpt-like"/>
</dbReference>
<evidence type="ECO:0000256" key="5">
    <source>
        <dbReference type="ARBA" id="ARBA00022692"/>
    </source>
</evidence>